<evidence type="ECO:0000313" key="4">
    <source>
        <dbReference type="Proteomes" id="UP000289323"/>
    </source>
</evidence>
<evidence type="ECO:0000256" key="2">
    <source>
        <dbReference type="SAM" id="Phobius"/>
    </source>
</evidence>
<reference evidence="3 4" key="1">
    <citation type="submission" date="2018-04" db="EMBL/GenBank/DDBJ databases">
        <authorList>
            <person name="Huttner S."/>
            <person name="Dainat J."/>
        </authorList>
    </citation>
    <scope>NUCLEOTIDE SEQUENCE [LARGE SCALE GENOMIC DNA]</scope>
</reference>
<proteinExistence type="predicted"/>
<dbReference type="AlphaFoldDB" id="A0A446BI05"/>
<accession>A0A446BI05</accession>
<dbReference type="PANTHER" id="PTHR31551">
    <property type="entry name" value="PRE-MRNA-SPLICING FACTOR CWF18"/>
    <property type="match status" value="1"/>
</dbReference>
<keyword evidence="2" id="KW-1133">Transmembrane helix</keyword>
<dbReference type="PANTHER" id="PTHR31551:SF1">
    <property type="entry name" value="COILED-COIL DOMAIN-CONTAINING PROTEIN 12"/>
    <property type="match status" value="1"/>
</dbReference>
<feature type="compositionally biased region" description="Low complexity" evidence="1">
    <location>
        <begin position="54"/>
        <end position="72"/>
    </location>
</feature>
<keyword evidence="2" id="KW-0812">Transmembrane</keyword>
<feature type="transmembrane region" description="Helical" evidence="2">
    <location>
        <begin position="275"/>
        <end position="294"/>
    </location>
</feature>
<gene>
    <name evidence="3" type="ORF">TT172_LOCUS4545</name>
</gene>
<dbReference type="GO" id="GO:0071014">
    <property type="term" value="C:post-mRNA release spliceosomal complex"/>
    <property type="evidence" value="ECO:0007669"/>
    <property type="project" value="TreeGrafter"/>
</dbReference>
<sequence length="315" mass="33263">MSSRAALSAAADERKARLAQLKSLKRKQSAAVDEDSDARAPSSASASRDNDHGSPAPTATTAQTTTASSSTTSKDDAAALQHLSGRNYDPLTRGAKLGFDAPPTLNLKQPTLEQQAAQLEEAARAQESGSGAIDAARGIDLLTLQPRRPNWDLKRELAARMEVLNVRTENAIARLVRERLAERKKEAEEARGAGAAAGENSRRDRESHSGDVEATETGAAKEKAAGVSVCPENGALGFPRGHENSDLPSHMTPGDPGSSEARGSESHAAGPSAGGWGWGWGWASVLALVTMIVWRCWRPSRKRATCGAWEAVTPS</sequence>
<dbReference type="Proteomes" id="UP000289323">
    <property type="component" value="Unassembled WGS sequence"/>
</dbReference>
<evidence type="ECO:0000313" key="3">
    <source>
        <dbReference type="EMBL" id="SPQ22126.1"/>
    </source>
</evidence>
<dbReference type="GO" id="GO:0005684">
    <property type="term" value="C:U2-type spliceosomal complex"/>
    <property type="evidence" value="ECO:0007669"/>
    <property type="project" value="TreeGrafter"/>
</dbReference>
<name>A0A446BI05_9PEZI</name>
<protein>
    <submittedName>
        <fullName evidence="3">D2adc373-c423-4e80-83a2-06c9b9c2fdf8</fullName>
    </submittedName>
</protein>
<feature type="compositionally biased region" description="Basic and acidic residues" evidence="1">
    <location>
        <begin position="200"/>
        <end position="211"/>
    </location>
</feature>
<organism evidence="3 4">
    <name type="scientific">Thermothielavioides terrestris</name>
    <dbReference type="NCBI Taxonomy" id="2587410"/>
    <lineage>
        <taxon>Eukaryota</taxon>
        <taxon>Fungi</taxon>
        <taxon>Dikarya</taxon>
        <taxon>Ascomycota</taxon>
        <taxon>Pezizomycotina</taxon>
        <taxon>Sordariomycetes</taxon>
        <taxon>Sordariomycetidae</taxon>
        <taxon>Sordariales</taxon>
        <taxon>Chaetomiaceae</taxon>
        <taxon>Thermothielavioides</taxon>
    </lineage>
</organism>
<dbReference type="EMBL" id="OUUZ01000008">
    <property type="protein sequence ID" value="SPQ22126.1"/>
    <property type="molecule type" value="Genomic_DNA"/>
</dbReference>
<dbReference type="InterPro" id="IPR013169">
    <property type="entry name" value="mRNA_splic_Cwf18-like"/>
</dbReference>
<dbReference type="Pfam" id="PF08315">
    <property type="entry name" value="cwf18"/>
    <property type="match status" value="1"/>
</dbReference>
<feature type="region of interest" description="Disordered" evidence="1">
    <location>
        <begin position="183"/>
        <end position="274"/>
    </location>
</feature>
<keyword evidence="2" id="KW-0472">Membrane</keyword>
<evidence type="ECO:0000256" key="1">
    <source>
        <dbReference type="SAM" id="MobiDB-lite"/>
    </source>
</evidence>
<feature type="region of interest" description="Disordered" evidence="1">
    <location>
        <begin position="20"/>
        <end position="103"/>
    </location>
</feature>